<reference evidence="1 2" key="1">
    <citation type="submission" date="2024-11" db="EMBL/GenBank/DDBJ databases">
        <title>A near-complete genome assembly of Cinchona calisaya.</title>
        <authorList>
            <person name="Lian D.C."/>
            <person name="Zhao X.W."/>
            <person name="Wei L."/>
        </authorList>
    </citation>
    <scope>NUCLEOTIDE SEQUENCE [LARGE SCALE GENOMIC DNA]</scope>
    <source>
        <tissue evidence="1">Nenye</tissue>
    </source>
</reference>
<dbReference type="Proteomes" id="UP001630127">
    <property type="component" value="Unassembled WGS sequence"/>
</dbReference>
<protein>
    <submittedName>
        <fullName evidence="1">Uncharacterized protein</fullName>
    </submittedName>
</protein>
<dbReference type="AlphaFoldDB" id="A0ABD2ZBV1"/>
<organism evidence="1 2">
    <name type="scientific">Cinchona calisaya</name>
    <dbReference type="NCBI Taxonomy" id="153742"/>
    <lineage>
        <taxon>Eukaryota</taxon>
        <taxon>Viridiplantae</taxon>
        <taxon>Streptophyta</taxon>
        <taxon>Embryophyta</taxon>
        <taxon>Tracheophyta</taxon>
        <taxon>Spermatophyta</taxon>
        <taxon>Magnoliopsida</taxon>
        <taxon>eudicotyledons</taxon>
        <taxon>Gunneridae</taxon>
        <taxon>Pentapetalae</taxon>
        <taxon>asterids</taxon>
        <taxon>lamiids</taxon>
        <taxon>Gentianales</taxon>
        <taxon>Rubiaceae</taxon>
        <taxon>Cinchonoideae</taxon>
        <taxon>Cinchoneae</taxon>
        <taxon>Cinchona</taxon>
    </lineage>
</organism>
<gene>
    <name evidence="1" type="ORF">ACH5RR_023198</name>
</gene>
<dbReference type="EMBL" id="JBJUIK010000010">
    <property type="protein sequence ID" value="KAL3516296.1"/>
    <property type="molecule type" value="Genomic_DNA"/>
</dbReference>
<keyword evidence="2" id="KW-1185">Reference proteome</keyword>
<evidence type="ECO:0000313" key="2">
    <source>
        <dbReference type="Proteomes" id="UP001630127"/>
    </source>
</evidence>
<name>A0ABD2ZBV1_9GENT</name>
<proteinExistence type="predicted"/>
<evidence type="ECO:0000313" key="1">
    <source>
        <dbReference type="EMBL" id="KAL3516296.1"/>
    </source>
</evidence>
<comment type="caution">
    <text evidence="1">The sequence shown here is derived from an EMBL/GenBank/DDBJ whole genome shotgun (WGS) entry which is preliminary data.</text>
</comment>
<sequence>MTCGRLPGRGGSSVVGGYLSDLSIAVVLSSGLVDENLGLGFVLRSLLRSFRPADLLACPSDLYLQGDDEFFLEATVGAKWMLLWLDYLKCAMVDTKHRNKSSSSW</sequence>
<accession>A0ABD2ZBV1</accession>